<evidence type="ECO:0000313" key="3">
    <source>
        <dbReference type="Proteomes" id="UP000320531"/>
    </source>
</evidence>
<protein>
    <submittedName>
        <fullName evidence="2">Uncharacterized protein</fullName>
    </submittedName>
</protein>
<feature type="transmembrane region" description="Helical" evidence="1">
    <location>
        <begin position="20"/>
        <end position="41"/>
    </location>
</feature>
<dbReference type="AlphaFoldDB" id="A0A558GKE5"/>
<dbReference type="Proteomes" id="UP000320531">
    <property type="component" value="Unassembled WGS sequence"/>
</dbReference>
<dbReference type="EMBL" id="VMTY01000006">
    <property type="protein sequence ID" value="TVU57303.1"/>
    <property type="molecule type" value="Genomic_DNA"/>
</dbReference>
<sequence>MADRQGQAWFNDVMHLSVRGGAMALLSGLVIGGLTGCSLMNSANVIENIDRAAGVKEGDPGSVDMQIGDIFDSEYERVILICPGASEKDVLAASEGTWQGGSDEDDEWVPPAAGQVELYRDVQRPGYSSFMSSRADLDELDMCGQLGEEVAVLPASEKVTFSRQEQGGPWVLQ</sequence>
<organism evidence="2 3">
    <name type="scientific">Corynebacterium aurimucosum</name>
    <dbReference type="NCBI Taxonomy" id="169292"/>
    <lineage>
        <taxon>Bacteria</taxon>
        <taxon>Bacillati</taxon>
        <taxon>Actinomycetota</taxon>
        <taxon>Actinomycetes</taxon>
        <taxon>Mycobacteriales</taxon>
        <taxon>Corynebacteriaceae</taxon>
        <taxon>Corynebacterium</taxon>
    </lineage>
</organism>
<evidence type="ECO:0000256" key="1">
    <source>
        <dbReference type="SAM" id="Phobius"/>
    </source>
</evidence>
<reference evidence="2 3" key="1">
    <citation type="submission" date="2019-07" db="EMBL/GenBank/DDBJ databases">
        <title>Draft genome of C. aurimucosum strain 14-2523.</title>
        <authorList>
            <person name="Pacheco L.G.C."/>
            <person name="Aguiar E.R.G.R."/>
            <person name="Navas J."/>
            <person name="Santos C.S."/>
            <person name="Rocha D.J.P.G."/>
        </authorList>
    </citation>
    <scope>NUCLEOTIDE SEQUENCE [LARGE SCALE GENOMIC DNA]</scope>
    <source>
        <strain evidence="2 3">14-2523</strain>
    </source>
</reference>
<evidence type="ECO:0000313" key="2">
    <source>
        <dbReference type="EMBL" id="TVU57303.1"/>
    </source>
</evidence>
<keyword evidence="1" id="KW-0812">Transmembrane</keyword>
<gene>
    <name evidence="2" type="ORF">FQK23_02655</name>
</gene>
<proteinExistence type="predicted"/>
<keyword evidence="1" id="KW-1133">Transmembrane helix</keyword>
<keyword evidence="1" id="KW-0472">Membrane</keyword>
<name>A0A558GKE5_9CORY</name>
<accession>A0A558GKE5</accession>
<comment type="caution">
    <text evidence="2">The sequence shown here is derived from an EMBL/GenBank/DDBJ whole genome shotgun (WGS) entry which is preliminary data.</text>
</comment>